<keyword evidence="1" id="KW-0175">Coiled coil</keyword>
<feature type="compositionally biased region" description="Low complexity" evidence="2">
    <location>
        <begin position="222"/>
        <end position="234"/>
    </location>
</feature>
<reference evidence="5" key="1">
    <citation type="submission" date="2012-12" db="EMBL/GenBank/DDBJ databases">
        <authorList>
            <person name="Hellsten U."/>
            <person name="Grimwood J."/>
            <person name="Chapman J.A."/>
            <person name="Shapiro H."/>
            <person name="Aerts A."/>
            <person name="Otillar R.P."/>
            <person name="Terry A.Y."/>
            <person name="Boore J.L."/>
            <person name="Simakov O."/>
            <person name="Marletaz F."/>
            <person name="Cho S.-J."/>
            <person name="Edsinger-Gonzales E."/>
            <person name="Havlak P."/>
            <person name="Kuo D.-H."/>
            <person name="Larsson T."/>
            <person name="Lv J."/>
            <person name="Arendt D."/>
            <person name="Savage R."/>
            <person name="Osoegawa K."/>
            <person name="de Jong P."/>
            <person name="Lindberg D.R."/>
            <person name="Seaver E.C."/>
            <person name="Weisblat D.A."/>
            <person name="Putnam N.H."/>
            <person name="Grigoriev I.V."/>
            <person name="Rokhsar D.S."/>
        </authorList>
    </citation>
    <scope>NUCLEOTIDE SEQUENCE</scope>
    <source>
        <strain evidence="5">I ESC-2004</strain>
    </source>
</reference>
<evidence type="ECO:0000313" key="3">
    <source>
        <dbReference type="EMBL" id="ELU10046.1"/>
    </source>
</evidence>
<organism evidence="3">
    <name type="scientific">Capitella teleta</name>
    <name type="common">Polychaete worm</name>
    <dbReference type="NCBI Taxonomy" id="283909"/>
    <lineage>
        <taxon>Eukaryota</taxon>
        <taxon>Metazoa</taxon>
        <taxon>Spiralia</taxon>
        <taxon>Lophotrochozoa</taxon>
        <taxon>Annelida</taxon>
        <taxon>Polychaeta</taxon>
        <taxon>Sedentaria</taxon>
        <taxon>Scolecida</taxon>
        <taxon>Capitellidae</taxon>
        <taxon>Capitella</taxon>
    </lineage>
</organism>
<feature type="compositionally biased region" description="Basic residues" evidence="2">
    <location>
        <begin position="169"/>
        <end position="182"/>
    </location>
</feature>
<proteinExistence type="predicted"/>
<dbReference type="EnsemblMetazoa" id="CapteT221422">
    <property type="protein sequence ID" value="CapteP221422"/>
    <property type="gene ID" value="CapteG221422"/>
</dbReference>
<gene>
    <name evidence="3" type="ORF">CAPTEDRAFT_221422</name>
</gene>
<feature type="compositionally biased region" description="Low complexity" evidence="2">
    <location>
        <begin position="243"/>
        <end position="252"/>
    </location>
</feature>
<dbReference type="HOGENOM" id="CLU_1103670_0_0_1"/>
<dbReference type="EMBL" id="AMQN01000955">
    <property type="status" value="NOT_ANNOTATED_CDS"/>
    <property type="molecule type" value="Genomic_DNA"/>
</dbReference>
<reference evidence="3 5" key="2">
    <citation type="journal article" date="2013" name="Nature">
        <title>Insights into bilaterian evolution from three spiralian genomes.</title>
        <authorList>
            <person name="Simakov O."/>
            <person name="Marletaz F."/>
            <person name="Cho S.J."/>
            <person name="Edsinger-Gonzales E."/>
            <person name="Havlak P."/>
            <person name="Hellsten U."/>
            <person name="Kuo D.H."/>
            <person name="Larsson T."/>
            <person name="Lv J."/>
            <person name="Arendt D."/>
            <person name="Savage R."/>
            <person name="Osoegawa K."/>
            <person name="de Jong P."/>
            <person name="Grimwood J."/>
            <person name="Chapman J.A."/>
            <person name="Shapiro H."/>
            <person name="Aerts A."/>
            <person name="Otillar R.P."/>
            <person name="Terry A.Y."/>
            <person name="Boore J.L."/>
            <person name="Grigoriev I.V."/>
            <person name="Lindberg D.R."/>
            <person name="Seaver E.C."/>
            <person name="Weisblat D.A."/>
            <person name="Putnam N.H."/>
            <person name="Rokhsar D.S."/>
        </authorList>
    </citation>
    <scope>NUCLEOTIDE SEQUENCE</scope>
    <source>
        <strain evidence="3 5">I ESC-2004</strain>
    </source>
</reference>
<evidence type="ECO:0000313" key="5">
    <source>
        <dbReference type="Proteomes" id="UP000014760"/>
    </source>
</evidence>
<evidence type="ECO:0008006" key="6">
    <source>
        <dbReference type="Google" id="ProtNLM"/>
    </source>
</evidence>
<dbReference type="Proteomes" id="UP000014760">
    <property type="component" value="Unassembled WGS sequence"/>
</dbReference>
<keyword evidence="5" id="KW-1185">Reference proteome</keyword>
<dbReference type="AlphaFoldDB" id="R7V2Z0"/>
<feature type="coiled-coil region" evidence="1">
    <location>
        <begin position="119"/>
        <end position="149"/>
    </location>
</feature>
<dbReference type="EMBL" id="KB297742">
    <property type="protein sequence ID" value="ELU10046.1"/>
    <property type="molecule type" value="Genomic_DNA"/>
</dbReference>
<sequence length="252" mass="27766">MATQVDKIDLSLDDIIKQNRKAKAKRGMPVNRLRGAMRGKKRGTGVSPLNRLQQQAAQLKKTAIRGGRGRGRGVTSRGRGAAFRGQLAAVSTRGGLRGRGRGTARGTARGTGQTPGLARARVEVAINRVQLAKEKLEEAKLRLNFEQKKQREAQFMTNRQIQPQSTRGVRGRGSRGRGRAGRLVRPSVDHYKNQNLTKKNFKRQNQSQLLSVRFSNIQQPQARRGGTSSSFRGTRGSRGRGRSSGAGRKVFF</sequence>
<reference evidence="4" key="3">
    <citation type="submission" date="2015-06" db="UniProtKB">
        <authorList>
            <consortium name="EnsemblMetazoa"/>
        </authorList>
    </citation>
    <scope>IDENTIFICATION</scope>
</reference>
<evidence type="ECO:0000256" key="2">
    <source>
        <dbReference type="SAM" id="MobiDB-lite"/>
    </source>
</evidence>
<feature type="region of interest" description="Disordered" evidence="2">
    <location>
        <begin position="92"/>
        <end position="116"/>
    </location>
</feature>
<protein>
    <recommendedName>
        <fullName evidence="6">Forty-two-three domain-containing protein 1</fullName>
    </recommendedName>
</protein>
<accession>R7V2Z0</accession>
<evidence type="ECO:0000313" key="4">
    <source>
        <dbReference type="EnsemblMetazoa" id="CapteP221422"/>
    </source>
</evidence>
<feature type="region of interest" description="Disordered" evidence="2">
    <location>
        <begin position="161"/>
        <end position="252"/>
    </location>
</feature>
<name>R7V2Z0_CAPTE</name>
<feature type="compositionally biased region" description="Polar residues" evidence="2">
    <location>
        <begin position="193"/>
        <end position="221"/>
    </location>
</feature>
<evidence type="ECO:0000256" key="1">
    <source>
        <dbReference type="SAM" id="Coils"/>
    </source>
</evidence>
<dbReference type="OMA" id="KWNNTPR"/>